<evidence type="ECO:0000256" key="1">
    <source>
        <dbReference type="ARBA" id="ARBA00009986"/>
    </source>
</evidence>
<evidence type="ECO:0000256" key="2">
    <source>
        <dbReference type="ARBA" id="ARBA00023002"/>
    </source>
</evidence>
<gene>
    <name evidence="4" type="ORF">MNBD_UNCLBAC01-693</name>
</gene>
<dbReference type="EMBL" id="UOGJ01000020">
    <property type="protein sequence ID" value="VAX34952.1"/>
    <property type="molecule type" value="Genomic_DNA"/>
</dbReference>
<dbReference type="PROSITE" id="PS00687">
    <property type="entry name" value="ALDEHYDE_DEHYDR_GLU"/>
    <property type="match status" value="1"/>
</dbReference>
<accession>A0A3B1D2J4</accession>
<sequence>MNTMGDIKQYNLLIDGKVVSSADEKYFDTINPSTGNVFAQVANANVSDMEAAIKSARTAYDSGLWTKMSVAERGIYLKKIASLIRKNAKELADLETADIGKTVKQASLIDVVTAADCFEYFSSVSDAFNTRENKVDMPVKSMTEIEPMGVVGAIIPWNYPLIMAAWKLAPALITGNTIILKPSPLGCVSVMRLAQIMVEAGLPEGVVNIIASDNVEVSENLVKSLYVDMISFTGGTETGKAVMKLSSNTLKKVTLELGGKSPNIVFADCDMSAAIGGTLTAIFMNQGQMCTAGSRLFIEESIYDEFLAKLVEKTRKLKIGDAADYQTSFGPLVSREHRDKVLAVIEQAVNEGAKIECGGKIPEGLDRGAYLEPTILSNVDNSMVIAQEEVFGPVLCVMKFLNSSNVGRIANDSQYGLAACIWTKDENKAQALAKKLQCGTVWINTYGGFFNQAPFGGYKQSGIGRELGLEGLLEYTQSKHICTDKTPGGKSLVSFWF</sequence>
<dbReference type="PANTHER" id="PTHR11699">
    <property type="entry name" value="ALDEHYDE DEHYDROGENASE-RELATED"/>
    <property type="match status" value="1"/>
</dbReference>
<dbReference type="FunFam" id="3.40.309.10:FF:000012">
    <property type="entry name" value="Betaine aldehyde dehydrogenase"/>
    <property type="match status" value="1"/>
</dbReference>
<dbReference type="InterPro" id="IPR016162">
    <property type="entry name" value="Ald_DH_N"/>
</dbReference>
<dbReference type="InterPro" id="IPR015590">
    <property type="entry name" value="Aldehyde_DH_dom"/>
</dbReference>
<feature type="domain" description="Aldehyde dehydrogenase" evidence="3">
    <location>
        <begin position="20"/>
        <end position="481"/>
    </location>
</feature>
<dbReference type="EC" id="1.2.1.3" evidence="4"/>
<organism evidence="4">
    <name type="scientific">hydrothermal vent metagenome</name>
    <dbReference type="NCBI Taxonomy" id="652676"/>
    <lineage>
        <taxon>unclassified sequences</taxon>
        <taxon>metagenomes</taxon>
        <taxon>ecological metagenomes</taxon>
    </lineage>
</organism>
<proteinExistence type="inferred from homology"/>
<dbReference type="SUPFAM" id="SSF53720">
    <property type="entry name" value="ALDH-like"/>
    <property type="match status" value="1"/>
</dbReference>
<dbReference type="FunFam" id="3.40.605.10:FF:000007">
    <property type="entry name" value="NAD/NADP-dependent betaine aldehyde dehydrogenase"/>
    <property type="match status" value="1"/>
</dbReference>
<keyword evidence="2 4" id="KW-0560">Oxidoreductase</keyword>
<dbReference type="InterPro" id="IPR029510">
    <property type="entry name" value="Ald_DH_CS_GLU"/>
</dbReference>
<reference evidence="4" key="1">
    <citation type="submission" date="2018-06" db="EMBL/GenBank/DDBJ databases">
        <authorList>
            <person name="Zhirakovskaya E."/>
        </authorList>
    </citation>
    <scope>NUCLEOTIDE SEQUENCE</scope>
</reference>
<name>A0A3B1D2J4_9ZZZZ</name>
<evidence type="ECO:0000259" key="3">
    <source>
        <dbReference type="Pfam" id="PF00171"/>
    </source>
</evidence>
<dbReference type="InterPro" id="IPR016163">
    <property type="entry name" value="Ald_DH_C"/>
</dbReference>
<dbReference type="Gene3D" id="3.40.605.10">
    <property type="entry name" value="Aldehyde Dehydrogenase, Chain A, domain 1"/>
    <property type="match status" value="1"/>
</dbReference>
<dbReference type="GO" id="GO:0004029">
    <property type="term" value="F:aldehyde dehydrogenase (NAD+) activity"/>
    <property type="evidence" value="ECO:0007669"/>
    <property type="project" value="UniProtKB-EC"/>
</dbReference>
<dbReference type="FunFam" id="3.40.605.10:FF:000026">
    <property type="entry name" value="Aldehyde dehydrogenase, putative"/>
    <property type="match status" value="1"/>
</dbReference>
<dbReference type="Gene3D" id="3.40.309.10">
    <property type="entry name" value="Aldehyde Dehydrogenase, Chain A, domain 2"/>
    <property type="match status" value="1"/>
</dbReference>
<evidence type="ECO:0000313" key="4">
    <source>
        <dbReference type="EMBL" id="VAX34952.1"/>
    </source>
</evidence>
<dbReference type="Pfam" id="PF00171">
    <property type="entry name" value="Aldedh"/>
    <property type="match status" value="1"/>
</dbReference>
<dbReference type="PROSITE" id="PS00070">
    <property type="entry name" value="ALDEHYDE_DEHYDR_CYS"/>
    <property type="match status" value="1"/>
</dbReference>
<protein>
    <submittedName>
        <fullName evidence="4">Aldehyde dehydrogenase</fullName>
        <ecNumber evidence="4">1.2.1.3</ecNumber>
    </submittedName>
</protein>
<dbReference type="AlphaFoldDB" id="A0A3B1D2J4"/>
<comment type="similarity">
    <text evidence="1">Belongs to the aldehyde dehydrogenase family.</text>
</comment>
<dbReference type="InterPro" id="IPR016161">
    <property type="entry name" value="Ald_DH/histidinol_DH"/>
</dbReference>
<dbReference type="InterPro" id="IPR016160">
    <property type="entry name" value="Ald_DH_CS_CYS"/>
</dbReference>